<comment type="caution">
    <text evidence="8">The sequence shown here is derived from an EMBL/GenBank/DDBJ whole genome shotgun (WGS) entry which is preliminary data.</text>
</comment>
<keyword evidence="9" id="KW-1185">Reference proteome</keyword>
<evidence type="ECO:0000256" key="5">
    <source>
        <dbReference type="SAM" id="Coils"/>
    </source>
</evidence>
<name>A0ABW6VDT0_MICFU</name>
<evidence type="ECO:0000259" key="7">
    <source>
        <dbReference type="PROSITE" id="PS51935"/>
    </source>
</evidence>
<dbReference type="Gene3D" id="3.90.1720.10">
    <property type="entry name" value="endopeptidase domain like (from Nostoc punctiforme)"/>
    <property type="match status" value="1"/>
</dbReference>
<organism evidence="8 9">
    <name type="scientific">Microtetraspora fusca</name>
    <dbReference type="NCBI Taxonomy" id="1997"/>
    <lineage>
        <taxon>Bacteria</taxon>
        <taxon>Bacillati</taxon>
        <taxon>Actinomycetota</taxon>
        <taxon>Actinomycetes</taxon>
        <taxon>Streptosporangiales</taxon>
        <taxon>Streptosporangiaceae</taxon>
        <taxon>Microtetraspora</taxon>
    </lineage>
</organism>
<keyword evidence="3" id="KW-0378">Hydrolase</keyword>
<feature type="transmembrane region" description="Helical" evidence="6">
    <location>
        <begin position="1023"/>
        <end position="1041"/>
    </location>
</feature>
<evidence type="ECO:0000313" key="8">
    <source>
        <dbReference type="EMBL" id="MFF4777515.1"/>
    </source>
</evidence>
<keyword evidence="6" id="KW-1133">Transmembrane helix</keyword>
<dbReference type="SUPFAM" id="SSF54001">
    <property type="entry name" value="Cysteine proteinases"/>
    <property type="match status" value="1"/>
</dbReference>
<evidence type="ECO:0000256" key="2">
    <source>
        <dbReference type="ARBA" id="ARBA00022670"/>
    </source>
</evidence>
<protein>
    <submittedName>
        <fullName evidence="8">NlpC/P60 family protein</fullName>
    </submittedName>
</protein>
<feature type="coiled-coil region" evidence="5">
    <location>
        <begin position="366"/>
        <end position="400"/>
    </location>
</feature>
<evidence type="ECO:0000256" key="1">
    <source>
        <dbReference type="ARBA" id="ARBA00007074"/>
    </source>
</evidence>
<evidence type="ECO:0000256" key="6">
    <source>
        <dbReference type="SAM" id="Phobius"/>
    </source>
</evidence>
<feature type="transmembrane region" description="Helical" evidence="6">
    <location>
        <begin position="1053"/>
        <end position="1085"/>
    </location>
</feature>
<keyword evidence="6" id="KW-0812">Transmembrane</keyword>
<evidence type="ECO:0000256" key="3">
    <source>
        <dbReference type="ARBA" id="ARBA00022801"/>
    </source>
</evidence>
<keyword evidence="2" id="KW-0645">Protease</keyword>
<dbReference type="Proteomes" id="UP001602119">
    <property type="component" value="Unassembled WGS sequence"/>
</dbReference>
<dbReference type="RefSeq" id="WP_387345967.1">
    <property type="nucleotide sequence ID" value="NZ_JBIAXI010000024.1"/>
</dbReference>
<keyword evidence="5" id="KW-0175">Coiled coil</keyword>
<dbReference type="InterPro" id="IPR051794">
    <property type="entry name" value="PG_Endopeptidase_C40"/>
</dbReference>
<dbReference type="InterPro" id="IPR000064">
    <property type="entry name" value="NLP_P60_dom"/>
</dbReference>
<dbReference type="PANTHER" id="PTHR47359:SF3">
    <property type="entry name" value="NLP_P60 DOMAIN-CONTAINING PROTEIN-RELATED"/>
    <property type="match status" value="1"/>
</dbReference>
<evidence type="ECO:0000256" key="4">
    <source>
        <dbReference type="ARBA" id="ARBA00022807"/>
    </source>
</evidence>
<sequence length="1554" mass="160928">MAEGASAGRIYADVLADTSGFRRDAQTKLKTELKDVKAKIKVELDRSRIQAQAQTAAREASKAAKAQITVQASRTQIRKELKDKLAEAAKDLKVRVAVEVNTTTARRKLNELTRDLKVDVEADTTRAAASIAALRARQQLNPIRIGVEADSSAAERTLSSVGDLLTSLSKFPAIASGIMVAAGALANLAGGLYAITASASQAVGVLAAIPNLAGVAVQGLGALLLGFSGIGAAVKELGKAETASGAASRTAGTQRAAALDQVRAAQQRLTDARRQAAQQVADDERNAARSIESGEARLASAHQATQRALAKLNAERLNAIQRMKDLALEVAGGKLDEEAAKIALEHAERQLQQLASPGAVATDLQRREADLAFRQAQQRLAEIQARNEELAKAKAKADAEGVDGDERVVAAQQSVLDAQKSEVAAAKELARIREDAARNVARAQADAARRVRDAQQAVAQAMAGGTSAAAGQTAAFRALNNAMSKLSPAGQAFARFLNSTLQPRFEKLRNAVQQALLPPLQAAITQGLPLLDVLQKGLVDTGRRIGALARGLAATATQPLFQRDIGDVMASNNRALSTFGDALNAIVSALRHVAVVAGPTLLEPFARWVLKLSEAAEKAAWVGRETGTMAAFFERAKKSAKTLGRIIADFTAGLFNLGKLARPAGDTLLGSLAAAAKQFRNWTGDPANAERIQRFFENTVPVMRQFGDLLNRVISLFVRFGEITGGDSLSSLFWVLNRILDVLEAITKLPGGGAVLSAILTLSGAGLGLGLVAKGLGGILGNVAKLAKYTGIGKVVGALTGPLTGGLGVGGVAKLTAKQAGGAVKGAAESVALRGMYAADAVGGFVGSAASKAGGALKRGAGAVGRAAKSAGGAVASGAKRAGGAVARRVAGRGAEKGAASVASAVGGQAVAAGIEKAAAAARRGAAAVGSWTASLAKSASSAILGGLSSVAGAIGRGATAAWGAATAVGSLVVQYGKAALAAAANTAKTIAMAVAQGTVRAATALWTAAQTALNFVLDANPIGLIVIAIAALVAGVVWAYRNVKWFRDGVDAAFRVVGAVATWLWKTIIVPAFQAIGAAATWLWQKIISPAFKGIGAAISWATDKIIKPAFAGLKAGIDAVKKGFEIAVSAIKTAWNKIGDIAKAPVRFVIDTVLNRGILAAWNKVASFFNIKPDNLQVPMPRGFATGGVLPGYTPGRDVHTFTSPTGGALRLSGGEAVMRPEWVRAVGEDYINASNAAARRGGAGAVARMLGLVGDPGPGFADGGIIGGIKSFFGQAKDWFVGGIRKAASVVVDPVLSAIEHSLGGSDFARGLASVPRRMVNGFLNWLDGKDEEIGGPGRKAVALARTQIGVPYVWGGTAWGKGLDCSGLVQQAWYRVTGKLMPRTTYTQKPWLTPVTGRPREGDIGQPHPGHEFLYSGNNKIIEAPYTGARVREVPERPAWWGRPPASFLKRDHGGPLERGWNAVLNATGRREWVITPEVVDLLGGERAVQALNNSAARLHRSTTATAPALHALAAVGGQPQIVQHIHPQPRQSEHEIGVVAARKLGEMLR</sequence>
<comment type="similarity">
    <text evidence="1">Belongs to the peptidase C40 family.</text>
</comment>
<keyword evidence="6" id="KW-0472">Membrane</keyword>
<gene>
    <name evidence="8" type="ORF">ACFY05_32130</name>
</gene>
<dbReference type="InterPro" id="IPR038765">
    <property type="entry name" value="Papain-like_cys_pep_sf"/>
</dbReference>
<feature type="coiled-coil region" evidence="5">
    <location>
        <begin position="255"/>
        <end position="282"/>
    </location>
</feature>
<evidence type="ECO:0000313" key="9">
    <source>
        <dbReference type="Proteomes" id="UP001602119"/>
    </source>
</evidence>
<keyword evidence="4" id="KW-0788">Thiol protease</keyword>
<accession>A0ABW6VDT0</accession>
<feature type="domain" description="NlpC/P60" evidence="7">
    <location>
        <begin position="1338"/>
        <end position="1456"/>
    </location>
</feature>
<reference evidence="8 9" key="1">
    <citation type="submission" date="2024-10" db="EMBL/GenBank/DDBJ databases">
        <title>The Natural Products Discovery Center: Release of the First 8490 Sequenced Strains for Exploring Actinobacteria Biosynthetic Diversity.</title>
        <authorList>
            <person name="Kalkreuter E."/>
            <person name="Kautsar S.A."/>
            <person name="Yang D."/>
            <person name="Bader C.D."/>
            <person name="Teijaro C.N."/>
            <person name="Fluegel L."/>
            <person name="Davis C.M."/>
            <person name="Simpson J.R."/>
            <person name="Lauterbach L."/>
            <person name="Steele A.D."/>
            <person name="Gui C."/>
            <person name="Meng S."/>
            <person name="Li G."/>
            <person name="Viehrig K."/>
            <person name="Ye F."/>
            <person name="Su P."/>
            <person name="Kiefer A.F."/>
            <person name="Nichols A."/>
            <person name="Cepeda A.J."/>
            <person name="Yan W."/>
            <person name="Fan B."/>
            <person name="Jiang Y."/>
            <person name="Adhikari A."/>
            <person name="Zheng C.-J."/>
            <person name="Schuster L."/>
            <person name="Cowan T.M."/>
            <person name="Smanski M.J."/>
            <person name="Chevrette M.G."/>
            <person name="De Carvalho L.P.S."/>
            <person name="Shen B."/>
        </authorList>
    </citation>
    <scope>NUCLEOTIDE SEQUENCE [LARGE SCALE GENOMIC DNA]</scope>
    <source>
        <strain evidence="8 9">NPDC001281</strain>
    </source>
</reference>
<dbReference type="PANTHER" id="PTHR47359">
    <property type="entry name" value="PEPTIDOGLYCAN DL-ENDOPEPTIDASE CWLO"/>
    <property type="match status" value="1"/>
</dbReference>
<dbReference type="EMBL" id="JBIAXI010000024">
    <property type="protein sequence ID" value="MFF4777515.1"/>
    <property type="molecule type" value="Genomic_DNA"/>
</dbReference>
<proteinExistence type="inferred from homology"/>
<dbReference type="PROSITE" id="PS51935">
    <property type="entry name" value="NLPC_P60"/>
    <property type="match status" value="1"/>
</dbReference>
<dbReference type="Pfam" id="PF00877">
    <property type="entry name" value="NLPC_P60"/>
    <property type="match status" value="1"/>
</dbReference>